<dbReference type="Pfam" id="PF00010">
    <property type="entry name" value="HLH"/>
    <property type="match status" value="1"/>
</dbReference>
<dbReference type="Proteomes" id="UP000475862">
    <property type="component" value="Unassembled WGS sequence"/>
</dbReference>
<keyword evidence="7" id="KW-0238">DNA-binding</keyword>
<evidence type="ECO:0000256" key="11">
    <source>
        <dbReference type="SAM" id="Coils"/>
    </source>
</evidence>
<evidence type="ECO:0000256" key="12">
    <source>
        <dbReference type="SAM" id="MobiDB-lite"/>
    </source>
</evidence>
<feature type="domain" description="BHLH" evidence="13">
    <location>
        <begin position="222"/>
        <end position="272"/>
    </location>
</feature>
<evidence type="ECO:0000256" key="9">
    <source>
        <dbReference type="ARBA" id="ARBA00023163"/>
    </source>
</evidence>
<dbReference type="GO" id="GO:0000981">
    <property type="term" value="F:DNA-binding transcription factor activity, RNA polymerase II-specific"/>
    <property type="evidence" value="ECO:0007669"/>
    <property type="project" value="TreeGrafter"/>
</dbReference>
<evidence type="ECO:0000256" key="1">
    <source>
        <dbReference type="ARBA" id="ARBA00004123"/>
    </source>
</evidence>
<comment type="caution">
    <text evidence="14">The sequence shown here is derived from an EMBL/GenBank/DDBJ whole genome shotgun (WGS) entry which is preliminary data.</text>
</comment>
<keyword evidence="4" id="KW-0256">Endoplasmic reticulum</keyword>
<evidence type="ECO:0000313" key="14">
    <source>
        <dbReference type="EMBL" id="KAE9523369.1"/>
    </source>
</evidence>
<keyword evidence="5" id="KW-1133">Transmembrane helix</keyword>
<protein>
    <recommendedName>
        <fullName evidence="13">BHLH domain-containing protein</fullName>
    </recommendedName>
</protein>
<keyword evidence="10" id="KW-0539">Nucleus</keyword>
<dbReference type="GO" id="GO:0046983">
    <property type="term" value="F:protein dimerization activity"/>
    <property type="evidence" value="ECO:0007669"/>
    <property type="project" value="InterPro"/>
</dbReference>
<feature type="compositionally biased region" description="Polar residues" evidence="12">
    <location>
        <begin position="297"/>
        <end position="324"/>
    </location>
</feature>
<feature type="region of interest" description="Disordered" evidence="12">
    <location>
        <begin position="297"/>
        <end position="333"/>
    </location>
</feature>
<dbReference type="EMBL" id="VYZN01000080">
    <property type="protein sequence ID" value="KAE9523369.1"/>
    <property type="molecule type" value="Genomic_DNA"/>
</dbReference>
<name>A0A6G0SYG6_APHGL</name>
<evidence type="ECO:0000256" key="5">
    <source>
        <dbReference type="ARBA" id="ARBA00022989"/>
    </source>
</evidence>
<reference evidence="14 15" key="1">
    <citation type="submission" date="2019-08" db="EMBL/GenBank/DDBJ databases">
        <title>The genome of the soybean aphid Biotype 1, its phylome, world population structure and adaptation to the North American continent.</title>
        <authorList>
            <person name="Giordano R."/>
            <person name="Donthu R.K."/>
            <person name="Hernandez A.G."/>
            <person name="Wright C.L."/>
            <person name="Zimin A.V."/>
        </authorList>
    </citation>
    <scope>NUCLEOTIDE SEQUENCE [LARGE SCALE GENOMIC DNA]</scope>
    <source>
        <tissue evidence="14">Whole aphids</tissue>
    </source>
</reference>
<dbReference type="InterPro" id="IPR011598">
    <property type="entry name" value="bHLH_dom"/>
</dbReference>
<dbReference type="PANTHER" id="PTHR46062:SF1">
    <property type="entry name" value="LP12374P"/>
    <property type="match status" value="1"/>
</dbReference>
<evidence type="ECO:0000256" key="10">
    <source>
        <dbReference type="ARBA" id="ARBA00023242"/>
    </source>
</evidence>
<keyword evidence="15" id="KW-1185">Reference proteome</keyword>
<evidence type="ECO:0000313" key="15">
    <source>
        <dbReference type="Proteomes" id="UP000475862"/>
    </source>
</evidence>
<dbReference type="PANTHER" id="PTHR46062">
    <property type="entry name" value="STEROL REGULATORY ELEMENT-BINDING PROTEIN"/>
    <property type="match status" value="1"/>
</dbReference>
<dbReference type="InterPro" id="IPR036638">
    <property type="entry name" value="HLH_DNA-bd_sf"/>
</dbReference>
<keyword evidence="8" id="KW-0472">Membrane</keyword>
<dbReference type="Gene3D" id="4.10.280.10">
    <property type="entry name" value="Helix-loop-helix DNA-binding domain"/>
    <property type="match status" value="1"/>
</dbReference>
<keyword evidence="9" id="KW-0804">Transcription</keyword>
<keyword evidence="11" id="KW-0175">Coiled coil</keyword>
<dbReference type="GO" id="GO:0005634">
    <property type="term" value="C:nucleus"/>
    <property type="evidence" value="ECO:0007669"/>
    <property type="project" value="UniProtKB-SubCell"/>
</dbReference>
<evidence type="ECO:0000256" key="6">
    <source>
        <dbReference type="ARBA" id="ARBA00023015"/>
    </source>
</evidence>
<sequence>MDDLDSMNPLDMPEDLDFAGFDELLNKYNEKMPEVDTKLFTGDNILTEFDDPMSDPTLLDFPPLDLSLIEPDIHMSPPQDTVSHVIDSIDTPMISPSAMLKPCPKAPPLIKPNRKVIEKPIQPNYIIEQNVNKKIRYIQKPGIHTILPVKSVGQIHLPSDQMKQVFFNAPLNTSPTMVYTSTNGQPIILNNTAFVTTGIPVMIDSEMSPNNNIDVKSVKDEKPRSSHNVIERRYRTSINDKIMELKDMILGTEAKLNKSAILKKAIDYIKYLEMANEKLKDENKMFKLNISKKLDQSPSNLSQEEYNNPGSLTPPQSYISVSSPERSEGASSPEIVMSSHTILTNKSGKKGMADHSRLVLCMFMFVVVAFNPFGNLLPNSNMSHPVNSWSEKVDGRTILNAKIDSEMNDGTYQSYAFRLSVWALNILVMILSLTCLLINDPIIYSDSEAYQEYIKIRKQAEDNLNKGNRKIAVLELSRCLEIFGRPVLTSRKKLWASLIWQIIRQFLHQFKVVVLLKKWNNAVFKNVTKKHDTLNTAKQLSEIYHLLHKLYLIGGTDWPIPNSNWGIGLYLGLCSINMAEAAGRQVISVETCVRLYSTIALNFKTIKFKGAGFFTRYYLHKAQTQVVNYNRLPASLNWLTTDHGFRFFIDQNWAFTPSNVTSSFTTLSDSNDPLSYITRSFRENTLEKALQTLISPGTRQIVQSVGLTKQPTVTSDVLLYVQRIVESNLITLKPRIIGSSEVNLVEDEKVAWWGAIFAAGTYWILGEDNDIDLLDKHISNVPPSLLVDPLAQTALAAYKYKHLCRNKVQTMKPRILEYHCHEASKILSETLILLQTNKPQPIVIMTLLLACDWLLETRMLSWQEECKKMPAGYVNLEFSNLKSFQEDLTSLRKIAQFVPFATAKVFLYEATARLMAGASPTKTQQLFDRSLRHRSTRHFVICTKGKGEQSAVGLREHATALFMACKHLPMSLLSPPGIRAGMLAEAARTLEKIGDRKNLMQCYKLLKSITTNSSVTD</sequence>
<keyword evidence="3" id="KW-0812">Transmembrane</keyword>
<dbReference type="GO" id="GO:0005789">
    <property type="term" value="C:endoplasmic reticulum membrane"/>
    <property type="evidence" value="ECO:0007669"/>
    <property type="project" value="UniProtKB-SubCell"/>
</dbReference>
<evidence type="ECO:0000259" key="13">
    <source>
        <dbReference type="PROSITE" id="PS50888"/>
    </source>
</evidence>
<evidence type="ECO:0000256" key="4">
    <source>
        <dbReference type="ARBA" id="ARBA00022824"/>
    </source>
</evidence>
<dbReference type="AlphaFoldDB" id="A0A6G0SYG6"/>
<proteinExistence type="predicted"/>
<dbReference type="SUPFAM" id="SSF47459">
    <property type="entry name" value="HLH, helix-loop-helix DNA-binding domain"/>
    <property type="match status" value="1"/>
</dbReference>
<evidence type="ECO:0000256" key="8">
    <source>
        <dbReference type="ARBA" id="ARBA00023136"/>
    </source>
</evidence>
<dbReference type="GO" id="GO:0000978">
    <property type="term" value="F:RNA polymerase II cis-regulatory region sequence-specific DNA binding"/>
    <property type="evidence" value="ECO:0007669"/>
    <property type="project" value="TreeGrafter"/>
</dbReference>
<evidence type="ECO:0000256" key="7">
    <source>
        <dbReference type="ARBA" id="ARBA00023125"/>
    </source>
</evidence>
<organism evidence="14 15">
    <name type="scientific">Aphis glycines</name>
    <name type="common">Soybean aphid</name>
    <dbReference type="NCBI Taxonomy" id="307491"/>
    <lineage>
        <taxon>Eukaryota</taxon>
        <taxon>Metazoa</taxon>
        <taxon>Ecdysozoa</taxon>
        <taxon>Arthropoda</taxon>
        <taxon>Hexapoda</taxon>
        <taxon>Insecta</taxon>
        <taxon>Pterygota</taxon>
        <taxon>Neoptera</taxon>
        <taxon>Paraneoptera</taxon>
        <taxon>Hemiptera</taxon>
        <taxon>Sternorrhyncha</taxon>
        <taxon>Aphidomorpha</taxon>
        <taxon>Aphidoidea</taxon>
        <taxon>Aphididae</taxon>
        <taxon>Aphidini</taxon>
        <taxon>Aphis</taxon>
        <taxon>Aphis</taxon>
    </lineage>
</organism>
<dbReference type="OrthoDB" id="2133190at2759"/>
<keyword evidence="6" id="KW-0805">Transcription regulation</keyword>
<feature type="coiled-coil region" evidence="11">
    <location>
        <begin position="450"/>
        <end position="477"/>
    </location>
</feature>
<evidence type="ECO:0000256" key="3">
    <source>
        <dbReference type="ARBA" id="ARBA00022692"/>
    </source>
</evidence>
<gene>
    <name evidence="14" type="ORF">AGLY_016317</name>
</gene>
<accession>A0A6G0SYG6</accession>
<dbReference type="SMART" id="SM00353">
    <property type="entry name" value="HLH"/>
    <property type="match status" value="1"/>
</dbReference>
<dbReference type="PROSITE" id="PS50888">
    <property type="entry name" value="BHLH"/>
    <property type="match status" value="1"/>
</dbReference>
<comment type="subcellular location">
    <subcellularLocation>
        <location evidence="2">Endoplasmic reticulum membrane</location>
        <topology evidence="2">Multi-pass membrane protein</topology>
    </subcellularLocation>
    <subcellularLocation>
        <location evidence="1">Nucleus</location>
    </subcellularLocation>
</comment>
<evidence type="ECO:0000256" key="2">
    <source>
        <dbReference type="ARBA" id="ARBA00004477"/>
    </source>
</evidence>